<evidence type="ECO:0000256" key="8">
    <source>
        <dbReference type="ARBA" id="ARBA00023211"/>
    </source>
</evidence>
<evidence type="ECO:0000256" key="4">
    <source>
        <dbReference type="ARBA" id="ARBA00022692"/>
    </source>
</evidence>
<dbReference type="GO" id="GO:0071555">
    <property type="term" value="P:cell wall organization"/>
    <property type="evidence" value="ECO:0007669"/>
    <property type="project" value="UniProtKB-KW"/>
</dbReference>
<evidence type="ECO:0000256" key="3">
    <source>
        <dbReference type="ARBA" id="ARBA00022679"/>
    </source>
</evidence>
<evidence type="ECO:0000313" key="12">
    <source>
        <dbReference type="EnsemblPlants" id="Kaladp0040s0035.2.v1.1"/>
    </source>
</evidence>
<evidence type="ECO:0000256" key="10">
    <source>
        <dbReference type="ARBA" id="ARBA00038162"/>
    </source>
</evidence>
<keyword evidence="2" id="KW-0328">Glycosyltransferase</keyword>
<dbReference type="EnsemblPlants" id="Kaladp0040s0035.2.v1.1">
    <property type="protein sequence ID" value="Kaladp0040s0035.2.v1.1"/>
    <property type="gene ID" value="Kaladp0040s0035.v1.1"/>
</dbReference>
<organism evidence="12 13">
    <name type="scientific">Kalanchoe fedtschenkoi</name>
    <name type="common">Lavender scallops</name>
    <name type="synonym">South American air plant</name>
    <dbReference type="NCBI Taxonomy" id="63787"/>
    <lineage>
        <taxon>Eukaryota</taxon>
        <taxon>Viridiplantae</taxon>
        <taxon>Streptophyta</taxon>
        <taxon>Embryophyta</taxon>
        <taxon>Tracheophyta</taxon>
        <taxon>Spermatophyta</taxon>
        <taxon>Magnoliopsida</taxon>
        <taxon>eudicotyledons</taxon>
        <taxon>Gunneridae</taxon>
        <taxon>Pentapetalae</taxon>
        <taxon>Saxifragales</taxon>
        <taxon>Crassulaceae</taxon>
        <taxon>Kalanchoe</taxon>
    </lineage>
</organism>
<dbReference type="CDD" id="cd02537">
    <property type="entry name" value="GT8_Glycogenin"/>
    <property type="match status" value="1"/>
</dbReference>
<evidence type="ECO:0000256" key="1">
    <source>
        <dbReference type="ARBA" id="ARBA00004323"/>
    </source>
</evidence>
<dbReference type="InterPro" id="IPR029044">
    <property type="entry name" value="Nucleotide-diphossugar_trans"/>
</dbReference>
<reference evidence="12" key="1">
    <citation type="submission" date="2021-01" db="UniProtKB">
        <authorList>
            <consortium name="EnsemblPlants"/>
        </authorList>
    </citation>
    <scope>IDENTIFICATION</scope>
</reference>
<keyword evidence="6" id="KW-1133">Transmembrane helix</keyword>
<evidence type="ECO:0000256" key="2">
    <source>
        <dbReference type="ARBA" id="ARBA00022676"/>
    </source>
</evidence>
<evidence type="ECO:0000256" key="6">
    <source>
        <dbReference type="ARBA" id="ARBA00022989"/>
    </source>
</evidence>
<dbReference type="FunFam" id="3.90.550.10:FF:000018">
    <property type="entry name" value="Hexosyltransferase"/>
    <property type="match status" value="1"/>
</dbReference>
<dbReference type="Proteomes" id="UP000594263">
    <property type="component" value="Unplaced"/>
</dbReference>
<dbReference type="Gramene" id="Kaladp0040s0035.2.v1.1">
    <property type="protein sequence ID" value="Kaladp0040s0035.2.v1.1"/>
    <property type="gene ID" value="Kaladp0040s0035.v1.1"/>
</dbReference>
<keyword evidence="5" id="KW-0479">Metal-binding</keyword>
<keyword evidence="9" id="KW-0961">Cell wall biogenesis/degradation</keyword>
<proteinExistence type="inferred from homology"/>
<keyword evidence="3" id="KW-0808">Transferase</keyword>
<dbReference type="GO" id="GO:0000139">
    <property type="term" value="C:Golgi membrane"/>
    <property type="evidence" value="ECO:0007669"/>
    <property type="project" value="UniProtKB-SubCell"/>
</dbReference>
<dbReference type="AlphaFoldDB" id="A0A7N0TMD2"/>
<dbReference type="SUPFAM" id="SSF53448">
    <property type="entry name" value="Nucleotide-diphospho-sugar transferases"/>
    <property type="match status" value="1"/>
</dbReference>
<keyword evidence="13" id="KW-1185">Reference proteome</keyword>
<comment type="subcellular location">
    <subcellularLocation>
        <location evidence="1">Golgi apparatus membrane</location>
        <topology evidence="1">Single-pass type II membrane protein</topology>
    </subcellularLocation>
</comment>
<evidence type="ECO:0000256" key="11">
    <source>
        <dbReference type="RuleBase" id="RU362027"/>
    </source>
</evidence>
<name>A0A7N0TMD2_KALFE</name>
<dbReference type="GO" id="GO:0016757">
    <property type="term" value="F:glycosyltransferase activity"/>
    <property type="evidence" value="ECO:0007669"/>
    <property type="project" value="UniProtKB-KW"/>
</dbReference>
<keyword evidence="7" id="KW-0472">Membrane</keyword>
<evidence type="ECO:0000256" key="5">
    <source>
        <dbReference type="ARBA" id="ARBA00022723"/>
    </source>
</evidence>
<dbReference type="PANTHER" id="PTHR11183">
    <property type="entry name" value="GLYCOGENIN SUBFAMILY MEMBER"/>
    <property type="match status" value="1"/>
</dbReference>
<evidence type="ECO:0000313" key="13">
    <source>
        <dbReference type="Proteomes" id="UP000594263"/>
    </source>
</evidence>
<evidence type="ECO:0000256" key="9">
    <source>
        <dbReference type="ARBA" id="ARBA00023316"/>
    </source>
</evidence>
<keyword evidence="8" id="KW-0464">Manganese</keyword>
<comment type="similarity">
    <text evidence="10">Belongs to the glycosyltransferase 8 family. Glycogenin subfamily.</text>
</comment>
<dbReference type="InterPro" id="IPR050587">
    <property type="entry name" value="GNT1/Glycosyltrans_8"/>
</dbReference>
<dbReference type="GO" id="GO:0046872">
    <property type="term" value="F:metal ion binding"/>
    <property type="evidence" value="ECO:0007669"/>
    <property type="project" value="UniProtKB-KW"/>
</dbReference>
<sequence length="518" mass="60583">MPTQGKDEKEIKMKSMEEQKKVLVLRNKTEKPSFLKEMRRGMKIGMINMEHEDTSEWGHTLIPIPFDRVSPLFEWKHLFPEWIDEEEEMEGSSCPQLPMPPTQTQLVALDLIVAKLPCKSGRNRDVFRLQVNLIAAKVAAERGKRDRKGKVKVILLSKCRPMLELFRCDDMVGREMDWWYYLPKGTMLEEKMALPVGSCQLAMPLWEEGLVDRVYKVRPNTALKSRREAYATVLHSTEAYVCGAITLAQTLLQTGTKRDLILLIDDSISAATRAALIKSGWQIRVIKRIRNPRAEKNSYNEYNYSKFRLWQLTDYHKIIFIDSDIIVLRNLDPLFRFPQMSAVGNDNSIFNSGVMVLEPSNCTFHHLMKRRRHIVSYNGGDQGFLNEVFVWWHRLPRRVNFLKNFWSNTSAEASVKNQLFGSDPPKLYSIHYLGLKPWLCYRDYDCNWDIADQRVYASDVAHRRWWRVYDGMDEGLKGYCGLTKKRNVELKWDRKMARLSGLPGEHWRINVTDPRQFV</sequence>
<protein>
    <recommendedName>
        <fullName evidence="11">Hexosyltransferase</fullName>
        <ecNumber evidence="11">2.4.1.-</ecNumber>
    </recommendedName>
</protein>
<dbReference type="InterPro" id="IPR002495">
    <property type="entry name" value="Glyco_trans_8"/>
</dbReference>
<accession>A0A7N0TMD2</accession>
<dbReference type="EC" id="2.4.1.-" evidence="11"/>
<dbReference type="Pfam" id="PF01501">
    <property type="entry name" value="Glyco_transf_8"/>
    <property type="match status" value="1"/>
</dbReference>
<dbReference type="Gene3D" id="3.90.550.10">
    <property type="entry name" value="Spore Coat Polysaccharide Biosynthesis Protein SpsA, Chain A"/>
    <property type="match status" value="1"/>
</dbReference>
<keyword evidence="4" id="KW-0812">Transmembrane</keyword>
<evidence type="ECO:0000256" key="7">
    <source>
        <dbReference type="ARBA" id="ARBA00023136"/>
    </source>
</evidence>